<evidence type="ECO:0000313" key="2">
    <source>
        <dbReference type="Proteomes" id="UP000434276"/>
    </source>
</evidence>
<evidence type="ECO:0000313" key="1">
    <source>
        <dbReference type="EMBL" id="CAA0384229.1"/>
    </source>
</evidence>
<dbReference type="Proteomes" id="UP000434276">
    <property type="component" value="Unassembled WGS sequence"/>
</dbReference>
<reference evidence="1 2" key="1">
    <citation type="submission" date="2019-12" db="EMBL/GenBank/DDBJ databases">
        <authorList>
            <person name="Jiao W.-B."/>
            <person name="Schneeberger K."/>
        </authorList>
    </citation>
    <scope>NUCLEOTIDE SEQUENCE [LARGE SCALE GENOMIC DNA]</scope>
    <source>
        <strain evidence="2">cv. C24</strain>
    </source>
</reference>
<accession>A0A5S9XHM1</accession>
<gene>
    <name evidence="1" type="ORF">C24_LOCUS14420</name>
</gene>
<dbReference type="AlphaFoldDB" id="A0A5S9XHM1"/>
<organism evidence="1 2">
    <name type="scientific">Arabidopsis thaliana</name>
    <name type="common">Mouse-ear cress</name>
    <dbReference type="NCBI Taxonomy" id="3702"/>
    <lineage>
        <taxon>Eukaryota</taxon>
        <taxon>Viridiplantae</taxon>
        <taxon>Streptophyta</taxon>
        <taxon>Embryophyta</taxon>
        <taxon>Tracheophyta</taxon>
        <taxon>Spermatophyta</taxon>
        <taxon>Magnoliopsida</taxon>
        <taxon>eudicotyledons</taxon>
        <taxon>Gunneridae</taxon>
        <taxon>Pentapetalae</taxon>
        <taxon>rosids</taxon>
        <taxon>malvids</taxon>
        <taxon>Brassicales</taxon>
        <taxon>Brassicaceae</taxon>
        <taxon>Camelineae</taxon>
        <taxon>Arabidopsis</taxon>
    </lineage>
</organism>
<dbReference type="EMBL" id="CACSHJ010000089">
    <property type="protein sequence ID" value="CAA0384229.1"/>
    <property type="molecule type" value="Genomic_DNA"/>
</dbReference>
<name>A0A5S9XHM1_ARATH</name>
<sequence>MAHDVLFPYVVHAKTPQINFGFKANTKTIMEYMLACNRNDSVFELIFWSYQIMRLSLTA</sequence>
<protein>
    <submittedName>
        <fullName evidence="1">Uncharacterized protein</fullName>
    </submittedName>
</protein>
<proteinExistence type="predicted"/>